<dbReference type="Pfam" id="PF25952">
    <property type="entry name" value="DUF7990"/>
    <property type="match status" value="1"/>
</dbReference>
<keyword evidence="3" id="KW-1185">Reference proteome</keyword>
<protein>
    <submittedName>
        <fullName evidence="2">Cory-CC-star protein</fullName>
    </submittedName>
    <submittedName>
        <fullName evidence="1">DNA helicase</fullName>
    </submittedName>
</protein>
<dbReference type="EMBL" id="JAPQFL010000003">
    <property type="protein sequence ID" value="MDD9328008.1"/>
    <property type="molecule type" value="Genomic_DNA"/>
</dbReference>
<dbReference type="InterPro" id="IPR047717">
    <property type="entry name" value="CC_star_Cory"/>
</dbReference>
<accession>A0A9X4E209</accession>
<dbReference type="NCBIfam" id="NF041419">
    <property type="entry name" value="CC_star_Cory"/>
    <property type="match status" value="1"/>
</dbReference>
<evidence type="ECO:0000313" key="3">
    <source>
        <dbReference type="Proteomes" id="UP001149607"/>
    </source>
</evidence>
<dbReference type="RefSeq" id="WP_274585123.1">
    <property type="nucleotide sequence ID" value="NZ_CP145811.1"/>
</dbReference>
<gene>
    <name evidence="1" type="ORF">ORY91_001425</name>
    <name evidence="2" type="ORF">V9W64_07145</name>
</gene>
<keyword evidence="1" id="KW-0067">ATP-binding</keyword>
<dbReference type="Proteomes" id="UP001149607">
    <property type="component" value="Chromosome"/>
</dbReference>
<dbReference type="GO" id="GO:0004386">
    <property type="term" value="F:helicase activity"/>
    <property type="evidence" value="ECO:0007669"/>
    <property type="project" value="UniProtKB-KW"/>
</dbReference>
<reference evidence="1" key="1">
    <citation type="submission" date="2022-10" db="EMBL/GenBank/DDBJ databases">
        <authorList>
            <person name="Boutroux M."/>
        </authorList>
    </citation>
    <scope>NUCLEOTIDE SEQUENCE</scope>
    <source>
        <strain evidence="1">51.81</strain>
    </source>
</reference>
<sequence>MAEKACLMMWRKKWRAFADGLHEFYHAPYRQTLSRAYRDEQDLFMLMVFAESLGVPNPMTFYTLELQPLLMEEFHDWHMRMGMPHSPLDRFGCC</sequence>
<organism evidence="1">
    <name type="scientific">Neisseria leonii</name>
    <dbReference type="NCBI Taxonomy" id="2995413"/>
    <lineage>
        <taxon>Bacteria</taxon>
        <taxon>Pseudomonadati</taxon>
        <taxon>Pseudomonadota</taxon>
        <taxon>Betaproteobacteria</taxon>
        <taxon>Neisseriales</taxon>
        <taxon>Neisseriaceae</taxon>
        <taxon>Neisseria</taxon>
    </lineage>
</organism>
<evidence type="ECO:0000313" key="1">
    <source>
        <dbReference type="EMBL" id="MDD9328008.1"/>
    </source>
</evidence>
<keyword evidence="1" id="KW-0347">Helicase</keyword>
<dbReference type="InterPro" id="IPR058303">
    <property type="entry name" value="DUF7990"/>
</dbReference>
<dbReference type="AlphaFoldDB" id="A0A9X4E209"/>
<reference evidence="2" key="2">
    <citation type="submission" date="2024-02" db="EMBL/GenBank/DDBJ databases">
        <title>Neisseria leonii sp. nov.</title>
        <authorList>
            <person name="Boutroux M."/>
            <person name="Favre-Rochex S."/>
            <person name="Gorgette O."/>
            <person name="Touak G."/>
            <person name="Muhle E."/>
            <person name="Chesneau O."/>
            <person name="Clermont D."/>
            <person name="Rahi P."/>
        </authorList>
    </citation>
    <scope>NUCLEOTIDE SEQUENCE</scope>
    <source>
        <strain evidence="2">51.81</strain>
    </source>
</reference>
<dbReference type="EMBL" id="CP146598">
    <property type="protein sequence ID" value="WWY02492.1"/>
    <property type="molecule type" value="Genomic_DNA"/>
</dbReference>
<keyword evidence="1" id="KW-0547">Nucleotide-binding</keyword>
<evidence type="ECO:0000313" key="2">
    <source>
        <dbReference type="EMBL" id="WWY02492.1"/>
    </source>
</evidence>
<name>A0A9X4E209_9NEIS</name>
<proteinExistence type="predicted"/>
<keyword evidence="1" id="KW-0378">Hydrolase</keyword>